<dbReference type="InterPro" id="IPR004143">
    <property type="entry name" value="BPL_LPL_catalytic"/>
</dbReference>
<dbReference type="PANTHER" id="PTHR12835:SF5">
    <property type="entry name" value="BIOTIN--PROTEIN LIGASE"/>
    <property type="match status" value="1"/>
</dbReference>
<dbReference type="PROSITE" id="PS51733">
    <property type="entry name" value="BPL_LPL_CATALYTIC"/>
    <property type="match status" value="1"/>
</dbReference>
<evidence type="ECO:0000256" key="1">
    <source>
        <dbReference type="ARBA" id="ARBA00022598"/>
    </source>
</evidence>
<sequence length="303" mass="33215">MEVLTIFNAGIRWPYIISQLTSKPESHVPARDREKEMPGNVVAETLRGGLFTRIVGKRLLFFQEVGSTMDEARLRAERGTEEGTVIVAETQTSSRGRQGRNWVSRSGNLYLSVVLYPTLQTLPFLNSLCGVAVVRAISNISGLKPRIKWPNDILLDDKKVAGLLVESAIAGEQVHNSIIGIGINVALDADEIDEIAGGAISLNHASAGDIPRDELLREILEQLDALYIRLNHGDTPVEEWEELLDTLGKRVRITWRGDEFVGVADGIDAQGSLLLRQDDGAVLTLAAGDATSLRPVNQERQSF</sequence>
<evidence type="ECO:0000259" key="6">
    <source>
        <dbReference type="PROSITE" id="PS51733"/>
    </source>
</evidence>
<keyword evidence="2" id="KW-0547">Nucleotide-binding</keyword>
<dbReference type="SUPFAM" id="SSF55681">
    <property type="entry name" value="Class II aaRS and biotin synthetases"/>
    <property type="match status" value="1"/>
</dbReference>
<reference evidence="7 8" key="1">
    <citation type="submission" date="2015-02" db="EMBL/GenBank/DDBJ databases">
        <authorList>
            <person name="Slaby B."/>
            <person name="Hentschel U."/>
        </authorList>
    </citation>
    <scope>NUCLEOTIDE SEQUENCE [LARGE SCALE GENOMIC DNA]</scope>
    <source>
        <strain evidence="7">15L</strain>
    </source>
</reference>
<feature type="domain" description="BPL/LPL catalytic" evidence="6">
    <location>
        <begin position="54"/>
        <end position="231"/>
    </location>
</feature>
<evidence type="ECO:0000256" key="5">
    <source>
        <dbReference type="ARBA" id="ARBA00024227"/>
    </source>
</evidence>
<dbReference type="EC" id="6.3.4.15" evidence="5"/>
<dbReference type="Pfam" id="PF02237">
    <property type="entry name" value="BPL_C"/>
    <property type="match status" value="1"/>
</dbReference>
<evidence type="ECO:0000256" key="4">
    <source>
        <dbReference type="ARBA" id="ARBA00023267"/>
    </source>
</evidence>
<dbReference type="InterPro" id="IPR003142">
    <property type="entry name" value="BPL_C"/>
</dbReference>
<dbReference type="GO" id="GO:0005524">
    <property type="term" value="F:ATP binding"/>
    <property type="evidence" value="ECO:0007669"/>
    <property type="project" value="UniProtKB-KW"/>
</dbReference>
<dbReference type="Proteomes" id="UP000035037">
    <property type="component" value="Unassembled WGS sequence"/>
</dbReference>
<accession>A0A0G8AV94</accession>
<evidence type="ECO:0000313" key="8">
    <source>
        <dbReference type="Proteomes" id="UP000035037"/>
    </source>
</evidence>
<protein>
    <recommendedName>
        <fullName evidence="5">biotin--[biotin carboxyl-carrier protein] ligase</fullName>
        <ecNumber evidence="5">6.3.4.15</ecNumber>
    </recommendedName>
</protein>
<dbReference type="PATRIC" id="fig|1608419.3.peg.2594"/>
<dbReference type="Pfam" id="PF03099">
    <property type="entry name" value="BPL_LplA_LipB"/>
    <property type="match status" value="1"/>
</dbReference>
<keyword evidence="4" id="KW-0092">Biotin</keyword>
<dbReference type="GO" id="GO:0005737">
    <property type="term" value="C:cytoplasm"/>
    <property type="evidence" value="ECO:0007669"/>
    <property type="project" value="TreeGrafter"/>
</dbReference>
<gene>
    <name evidence="7" type="ORF">TQ37_05100</name>
</gene>
<dbReference type="EMBL" id="JYFQ01000099">
    <property type="protein sequence ID" value="KKZ12821.1"/>
    <property type="molecule type" value="Genomic_DNA"/>
</dbReference>
<dbReference type="CDD" id="cd16442">
    <property type="entry name" value="BPL"/>
    <property type="match status" value="1"/>
</dbReference>
<evidence type="ECO:0000256" key="2">
    <source>
        <dbReference type="ARBA" id="ARBA00022741"/>
    </source>
</evidence>
<dbReference type="NCBIfam" id="TIGR00121">
    <property type="entry name" value="birA_ligase"/>
    <property type="match status" value="1"/>
</dbReference>
<dbReference type="PANTHER" id="PTHR12835">
    <property type="entry name" value="BIOTIN PROTEIN LIGASE"/>
    <property type="match status" value="1"/>
</dbReference>
<dbReference type="InterPro" id="IPR045864">
    <property type="entry name" value="aa-tRNA-synth_II/BPL/LPL"/>
</dbReference>
<dbReference type="AlphaFoldDB" id="A0A0G8AV94"/>
<dbReference type="GO" id="GO:0004077">
    <property type="term" value="F:biotin--[biotin carboxyl-carrier protein] ligase activity"/>
    <property type="evidence" value="ECO:0007669"/>
    <property type="project" value="UniProtKB-EC"/>
</dbReference>
<proteinExistence type="predicted"/>
<dbReference type="Gene3D" id="3.30.930.10">
    <property type="entry name" value="Bira Bifunctional Protein, Domain 2"/>
    <property type="match status" value="1"/>
</dbReference>
<dbReference type="Gene3D" id="2.30.30.100">
    <property type="match status" value="1"/>
</dbReference>
<dbReference type="InterPro" id="IPR004408">
    <property type="entry name" value="Biotin_CoA_COase_ligase"/>
</dbReference>
<name>A0A0G8AV94_9SYNE</name>
<keyword evidence="1" id="KW-0436">Ligase</keyword>
<keyword evidence="3" id="KW-0067">ATP-binding</keyword>
<evidence type="ECO:0000313" key="7">
    <source>
        <dbReference type="EMBL" id="KKZ12821.1"/>
    </source>
</evidence>
<comment type="caution">
    <text evidence="7">The sequence shown here is derived from an EMBL/GenBank/DDBJ whole genome shotgun (WGS) entry which is preliminary data.</text>
</comment>
<reference evidence="7 8" key="2">
    <citation type="submission" date="2015-05" db="EMBL/GenBank/DDBJ databases">
        <title>Lifestyle Evolution in Cyanobacterial Symbionts of Sponges.</title>
        <authorList>
            <person name="Burgsdorf I."/>
            <person name="Slaby B.M."/>
            <person name="Handley K.M."/>
            <person name="Haber M."/>
            <person name="Blom J."/>
            <person name="Marshall C.W."/>
            <person name="Gilbert J.A."/>
            <person name="Hentschel U."/>
            <person name="Steindler L."/>
        </authorList>
    </citation>
    <scope>NUCLEOTIDE SEQUENCE [LARGE SCALE GENOMIC DNA]</scope>
    <source>
        <strain evidence="7">15L</strain>
    </source>
</reference>
<organism evidence="7 8">
    <name type="scientific">Candidatus Synechococcus spongiarum 15L</name>
    <dbReference type="NCBI Taxonomy" id="1608419"/>
    <lineage>
        <taxon>Bacteria</taxon>
        <taxon>Bacillati</taxon>
        <taxon>Cyanobacteriota</taxon>
        <taxon>Cyanophyceae</taxon>
        <taxon>Synechococcales</taxon>
        <taxon>Synechococcaceae</taxon>
        <taxon>Synechococcus</taxon>
    </lineage>
</organism>
<dbReference type="InterPro" id="IPR008988">
    <property type="entry name" value="Transcriptional_repressor_C"/>
</dbReference>
<evidence type="ECO:0000256" key="3">
    <source>
        <dbReference type="ARBA" id="ARBA00022840"/>
    </source>
</evidence>
<dbReference type="SUPFAM" id="SSF50037">
    <property type="entry name" value="C-terminal domain of transcriptional repressors"/>
    <property type="match status" value="1"/>
</dbReference>